<dbReference type="PANTHER" id="PTHR11091:SF0">
    <property type="entry name" value="MALATE DEHYDROGENASE"/>
    <property type="match status" value="1"/>
</dbReference>
<dbReference type="EMBL" id="CAJOBC010001729">
    <property type="protein sequence ID" value="CAF3695436.1"/>
    <property type="molecule type" value="Genomic_DNA"/>
</dbReference>
<dbReference type="PANTHER" id="PTHR11091">
    <property type="entry name" value="OXIDOREDUCTASE-RELATED"/>
    <property type="match status" value="1"/>
</dbReference>
<dbReference type="PROSITE" id="PS50222">
    <property type="entry name" value="EF_HAND_2"/>
    <property type="match status" value="2"/>
</dbReference>
<comment type="caution">
    <text evidence="5">The sequence shown here is derived from an EMBL/GenBank/DDBJ whole genome shotgun (WGS) entry which is preliminary data.</text>
</comment>
<dbReference type="EMBL" id="CAJNOQ010001729">
    <property type="protein sequence ID" value="CAF0915106.1"/>
    <property type="molecule type" value="Genomic_DNA"/>
</dbReference>
<dbReference type="InterPro" id="IPR002048">
    <property type="entry name" value="EF_hand_dom"/>
</dbReference>
<dbReference type="PROSITE" id="PS00018">
    <property type="entry name" value="EF_HAND_1"/>
    <property type="match status" value="2"/>
</dbReference>
<dbReference type="InterPro" id="IPR043144">
    <property type="entry name" value="Mal/L-sulf/L-lact_DH-like_ah"/>
</dbReference>
<dbReference type="InterPro" id="IPR018247">
    <property type="entry name" value="EF_Hand_1_Ca_BS"/>
</dbReference>
<accession>A0A814APR8</accession>
<dbReference type="GO" id="GO:0016491">
    <property type="term" value="F:oxidoreductase activity"/>
    <property type="evidence" value="ECO:0007669"/>
    <property type="project" value="UniProtKB-KW"/>
</dbReference>
<evidence type="ECO:0000313" key="6">
    <source>
        <dbReference type="EMBL" id="CAF3695436.1"/>
    </source>
</evidence>
<dbReference type="InterPro" id="IPR003767">
    <property type="entry name" value="Malate/L-lactate_DH-like"/>
</dbReference>
<protein>
    <recommendedName>
        <fullName evidence="4">EF-hand domain-containing protein</fullName>
    </recommendedName>
</protein>
<feature type="domain" description="EF-hand" evidence="4">
    <location>
        <begin position="273"/>
        <end position="308"/>
    </location>
</feature>
<keyword evidence="7" id="KW-1185">Reference proteome</keyword>
<dbReference type="CDD" id="cd00051">
    <property type="entry name" value="EFh"/>
    <property type="match status" value="1"/>
</dbReference>
<dbReference type="Proteomes" id="UP000663829">
    <property type="component" value="Unassembled WGS sequence"/>
</dbReference>
<comment type="similarity">
    <text evidence="1">Belongs to the LDH2/MDH2 oxidoreductase family.</text>
</comment>
<dbReference type="Pfam" id="PF02615">
    <property type="entry name" value="Ldh_2"/>
    <property type="match status" value="1"/>
</dbReference>
<dbReference type="SUPFAM" id="SSF47473">
    <property type="entry name" value="EF-hand"/>
    <property type="match status" value="1"/>
</dbReference>
<dbReference type="FunFam" id="1.10.238.10:FF:000001">
    <property type="entry name" value="Calmodulin 1"/>
    <property type="match status" value="1"/>
</dbReference>
<dbReference type="InterPro" id="IPR036111">
    <property type="entry name" value="Mal/L-sulfo/L-lacto_DH-like_sf"/>
</dbReference>
<name>A0A814APR8_9BILA</name>
<evidence type="ECO:0000256" key="1">
    <source>
        <dbReference type="ARBA" id="ARBA00006056"/>
    </source>
</evidence>
<dbReference type="InterPro" id="IPR011992">
    <property type="entry name" value="EF-hand-dom_pair"/>
</dbReference>
<dbReference type="Gene3D" id="1.10.1530.10">
    <property type="match status" value="1"/>
</dbReference>
<dbReference type="Gene3D" id="1.10.238.10">
    <property type="entry name" value="EF-hand"/>
    <property type="match status" value="2"/>
</dbReference>
<evidence type="ECO:0000313" key="7">
    <source>
        <dbReference type="Proteomes" id="UP000663829"/>
    </source>
</evidence>
<gene>
    <name evidence="5" type="ORF">GPM918_LOCUS9352</name>
    <name evidence="6" type="ORF">SRO942_LOCUS9353</name>
</gene>
<dbReference type="InterPro" id="IPR043143">
    <property type="entry name" value="Mal/L-sulf/L-lact_DH-like_NADP"/>
</dbReference>
<evidence type="ECO:0000256" key="3">
    <source>
        <dbReference type="ARBA" id="ARBA00023002"/>
    </source>
</evidence>
<evidence type="ECO:0000256" key="2">
    <source>
        <dbReference type="ARBA" id="ARBA00022837"/>
    </source>
</evidence>
<dbReference type="OrthoDB" id="7881616at2759"/>
<dbReference type="Gene3D" id="3.30.1370.60">
    <property type="entry name" value="Hypothetical oxidoreductase yiak, domain 2"/>
    <property type="match status" value="1"/>
</dbReference>
<reference evidence="5" key="1">
    <citation type="submission" date="2021-02" db="EMBL/GenBank/DDBJ databases">
        <authorList>
            <person name="Nowell W R."/>
        </authorList>
    </citation>
    <scope>NUCLEOTIDE SEQUENCE</scope>
</reference>
<evidence type="ECO:0000313" key="5">
    <source>
        <dbReference type="EMBL" id="CAF0915106.1"/>
    </source>
</evidence>
<organism evidence="5 7">
    <name type="scientific">Didymodactylos carnosus</name>
    <dbReference type="NCBI Taxonomy" id="1234261"/>
    <lineage>
        <taxon>Eukaryota</taxon>
        <taxon>Metazoa</taxon>
        <taxon>Spiralia</taxon>
        <taxon>Gnathifera</taxon>
        <taxon>Rotifera</taxon>
        <taxon>Eurotatoria</taxon>
        <taxon>Bdelloidea</taxon>
        <taxon>Philodinida</taxon>
        <taxon>Philodinidae</taxon>
        <taxon>Didymodactylos</taxon>
    </lineage>
</organism>
<dbReference type="GO" id="GO:0005509">
    <property type="term" value="F:calcium ion binding"/>
    <property type="evidence" value="ECO:0007669"/>
    <property type="project" value="InterPro"/>
</dbReference>
<keyword evidence="3" id="KW-0560">Oxidoreductase</keyword>
<proteinExistence type="inferred from homology"/>
<dbReference type="Proteomes" id="UP000681722">
    <property type="component" value="Unassembled WGS sequence"/>
</dbReference>
<feature type="domain" description="EF-hand" evidence="4">
    <location>
        <begin position="203"/>
        <end position="238"/>
    </location>
</feature>
<dbReference type="SMART" id="SM00054">
    <property type="entry name" value="EFh"/>
    <property type="match status" value="2"/>
</dbReference>
<evidence type="ECO:0000259" key="4">
    <source>
        <dbReference type="PROSITE" id="PS50222"/>
    </source>
</evidence>
<keyword evidence="2" id="KW-0106">Calcium</keyword>
<dbReference type="AlphaFoldDB" id="A0A814APR8"/>
<sequence>MNVYLELENLNRNIEQQSKYYEELEAPYLSCNDHIKPLCLLHGHVEQKRKEKNDLNEKLEVAKYNYHRNIAKITQQCANLAMAFRSNYYSYMSANLDEIKTKTESRLNALLDEVNQAKDLAQSNDHNLTVLNEKFDRDMVHFDCLKKSIEIITNKLKSNSSYLNDEKCIKSDLVELQLSIEELEKWHARTDRPFRTKKMAVSDEVRQYREAFSLFDKDHDDIIAPQELGIVLRSCGLSPSEADLQKIQQQVGRKIDFDTFVKIAKDFKANNKETEEDIREAFRVFDKDGTGYVSVSELKHAMISLGERLTEEEVDELTREADIDADAESNSSRTDLSSSYRRLADEIRTKQTPSNQLIKFYLQVFLDIFHVEDVIQVYSSKDMYITASELVNISGFQADCICFRCGTSGQTKSVEFRSASDIVAIMLNDLPLKQALPRLSFSGRHFQLHSMIVLKTDNQKSISSSYIDCLIRCTESGWQTFTEHGEEIPSFKCSTQQSDRNILSLWKCCAETHVDMTNVTRITPDLLTTLINGNKTSESQAPSSFATDKSSSEIASILVKDQRELSSLPIADSHSNDCFIDSQMPNMDDTLISPLAIEKNDLTTNTEFIPPHSLSSSSNAQFAPSFDHSNMSSLNQDLIEQKEQLPQSSVSAASVQLVIDNTNSNKSRTINNNNEFHFNVSSLDELVKVLSTVKHLQLKQPLLRNSNLERLVTLQNNDIRVTNILQVPPSSSAVLPSFSTLLTAQKSESVKNHIPSYSVKQPLLTERPNQHVVPSKSSITIIPQAQSNDVHSSTKIVQNLFRKPSLNVNDLANHLLWPLLNSAIDNEMKNEHQHTTMSMRNDSTIMDTNNTVEQHTDDTDAVEVENILRPSHGLLCQKQICQAGSSTQQSPEISSNVREDADKHGECIISKDEIHSFIVKCMLRVGTKPSHAAELANNLACADYRGHYSHGLNRLDMYVEDVKSGTTERKGEPQIMKNNGATALVDGKNLLGPVVGSYCMDLAIEKAKKFGVGVVSCRHSNHFGIAGYYSLRAVEKDLIGWSFTNTSPLLVPTRSKQQSLGTNPISFAAPGKNGDSFVLDMATSTVAFGKIELSQRKGDKIPNTWGCNEEVTRPEDVRGLLSLGGPEESGGYKGYGLAMMVEILCGILSGSHFGPWIRSWKGSSNTEANLGHCFIAINPMEFEDEFENRLQKLIDYCRRLDPTEKQKPVLIAGDPERAHIQLCNRLGGIPYHQSQIDYVHELASVLKVDLPTIQKSTKN</sequence>
<dbReference type="Pfam" id="PF13499">
    <property type="entry name" value="EF-hand_7"/>
    <property type="match status" value="1"/>
</dbReference>
<dbReference type="SUPFAM" id="SSF89733">
    <property type="entry name" value="L-sulfolactate dehydrogenase-like"/>
    <property type="match status" value="1"/>
</dbReference>